<evidence type="ECO:0000313" key="2">
    <source>
        <dbReference type="EMBL" id="KAK7791126.1"/>
    </source>
</evidence>
<feature type="compositionally biased region" description="Basic and acidic residues" evidence="1">
    <location>
        <begin position="282"/>
        <end position="295"/>
    </location>
</feature>
<accession>A0AAN9VA27</accession>
<feature type="compositionally biased region" description="Low complexity" evidence="1">
    <location>
        <begin position="51"/>
        <end position="72"/>
    </location>
</feature>
<dbReference type="EMBL" id="JAZDUA010000560">
    <property type="protein sequence ID" value="KAK7791126.1"/>
    <property type="molecule type" value="Genomic_DNA"/>
</dbReference>
<feature type="compositionally biased region" description="Low complexity" evidence="1">
    <location>
        <begin position="1"/>
        <end position="14"/>
    </location>
</feature>
<dbReference type="AlphaFoldDB" id="A0AAN9VA27"/>
<comment type="caution">
    <text evidence="2">The sequence shown here is derived from an EMBL/GenBank/DDBJ whole genome shotgun (WGS) entry which is preliminary data.</text>
</comment>
<dbReference type="Proteomes" id="UP001378592">
    <property type="component" value="Unassembled WGS sequence"/>
</dbReference>
<organism evidence="2 3">
    <name type="scientific">Gryllus longicercus</name>
    <dbReference type="NCBI Taxonomy" id="2509291"/>
    <lineage>
        <taxon>Eukaryota</taxon>
        <taxon>Metazoa</taxon>
        <taxon>Ecdysozoa</taxon>
        <taxon>Arthropoda</taxon>
        <taxon>Hexapoda</taxon>
        <taxon>Insecta</taxon>
        <taxon>Pterygota</taxon>
        <taxon>Neoptera</taxon>
        <taxon>Polyneoptera</taxon>
        <taxon>Orthoptera</taxon>
        <taxon>Ensifera</taxon>
        <taxon>Gryllidea</taxon>
        <taxon>Grylloidea</taxon>
        <taxon>Gryllidae</taxon>
        <taxon>Gryllinae</taxon>
        <taxon>Gryllus</taxon>
    </lineage>
</organism>
<feature type="compositionally biased region" description="Low complexity" evidence="1">
    <location>
        <begin position="341"/>
        <end position="373"/>
    </location>
</feature>
<proteinExistence type="predicted"/>
<feature type="region of interest" description="Disordered" evidence="1">
    <location>
        <begin position="1"/>
        <end position="122"/>
    </location>
</feature>
<feature type="region of interest" description="Disordered" evidence="1">
    <location>
        <begin position="331"/>
        <end position="373"/>
    </location>
</feature>
<feature type="compositionally biased region" description="Polar residues" evidence="1">
    <location>
        <begin position="188"/>
        <end position="199"/>
    </location>
</feature>
<feature type="region of interest" description="Disordered" evidence="1">
    <location>
        <begin position="184"/>
        <end position="206"/>
    </location>
</feature>
<protein>
    <submittedName>
        <fullName evidence="2">Uncharacterized protein</fullName>
    </submittedName>
</protein>
<sequence>MSQRSGPNGSSSGCASGGASGGLFASRARSRPYVARARLPPVERAKMRPPQQHLQQQQQHYQQHQKQQQHQQQRWRAVEEEDDDDEEEEDEEGEDEKQRARFERVRRVVDYAPSTRSLGAAARFRGHAEEYDFEPQLRDTGASPSLSAKSCDNIFTRHWGSCAPPLWQENTRSEEALYAGPFGAAKSGHNSSQKMTSARSMGHVSTRHYSGAKARFAALLKKLSPRGLRRSRSQPSTAGDSSGPVQCPWLLVEFSPHDLDGESGCRDSAGSDCSFDLAVSESQRRKEEHMRKTQNSERSLSGTSSPILATASFQPKVGTSKILVASHGSNIVQSLGPGSWPTSPKSDSPSHSNSQPVSPLKPKLMPKPVLVRG</sequence>
<feature type="compositionally biased region" description="Polar residues" evidence="1">
    <location>
        <begin position="233"/>
        <end position="244"/>
    </location>
</feature>
<feature type="compositionally biased region" description="Polar residues" evidence="1">
    <location>
        <begin position="296"/>
        <end position="307"/>
    </location>
</feature>
<feature type="region of interest" description="Disordered" evidence="1">
    <location>
        <begin position="276"/>
        <end position="307"/>
    </location>
</feature>
<feature type="region of interest" description="Disordered" evidence="1">
    <location>
        <begin position="224"/>
        <end position="246"/>
    </location>
</feature>
<feature type="compositionally biased region" description="Acidic residues" evidence="1">
    <location>
        <begin position="79"/>
        <end position="95"/>
    </location>
</feature>
<name>A0AAN9VA27_9ORTH</name>
<evidence type="ECO:0000256" key="1">
    <source>
        <dbReference type="SAM" id="MobiDB-lite"/>
    </source>
</evidence>
<reference evidence="2 3" key="1">
    <citation type="submission" date="2024-03" db="EMBL/GenBank/DDBJ databases">
        <title>The genome assembly and annotation of the cricket Gryllus longicercus Weissman &amp; Gray.</title>
        <authorList>
            <person name="Szrajer S."/>
            <person name="Gray D."/>
            <person name="Ylla G."/>
        </authorList>
    </citation>
    <scope>NUCLEOTIDE SEQUENCE [LARGE SCALE GENOMIC DNA]</scope>
    <source>
        <strain evidence="2">DAG 2021-001</strain>
        <tissue evidence="2">Whole body minus gut</tissue>
    </source>
</reference>
<gene>
    <name evidence="2" type="ORF">R5R35_003775</name>
</gene>
<feature type="compositionally biased region" description="Basic and acidic residues" evidence="1">
    <location>
        <begin position="96"/>
        <end position="109"/>
    </location>
</feature>
<evidence type="ECO:0000313" key="3">
    <source>
        <dbReference type="Proteomes" id="UP001378592"/>
    </source>
</evidence>
<keyword evidence="3" id="KW-1185">Reference proteome</keyword>